<dbReference type="EMBL" id="PGGW01000069">
    <property type="protein sequence ID" value="PJE94487.1"/>
    <property type="molecule type" value="Genomic_DNA"/>
</dbReference>
<accession>A0A2M8LRA4</accession>
<dbReference type="RefSeq" id="WP_100205097.1">
    <property type="nucleotide sequence ID" value="NZ_PGGW01000069.1"/>
</dbReference>
<name>A0A2M8LRA4_9ACTN</name>
<organism evidence="2 3">
    <name type="scientific">Streptomyces carminius</name>
    <dbReference type="NCBI Taxonomy" id="2665496"/>
    <lineage>
        <taxon>Bacteria</taxon>
        <taxon>Bacillati</taxon>
        <taxon>Actinomycetota</taxon>
        <taxon>Actinomycetes</taxon>
        <taxon>Kitasatosporales</taxon>
        <taxon>Streptomycetaceae</taxon>
        <taxon>Streptomyces</taxon>
    </lineage>
</organism>
<sequence length="67" mass="7147">MRAAHRSTPDLPDAIWRTSSYSGGNNECVEVATNLPGAVPVRDSKRPAGPVLGFGAEAWGAFLDHLR</sequence>
<dbReference type="Proteomes" id="UP000230407">
    <property type="component" value="Unassembled WGS sequence"/>
</dbReference>
<evidence type="ECO:0000313" key="3">
    <source>
        <dbReference type="Proteomes" id="UP000230407"/>
    </source>
</evidence>
<dbReference type="AlphaFoldDB" id="A0A2M8LRA4"/>
<dbReference type="Pfam" id="PF04149">
    <property type="entry name" value="DUF397"/>
    <property type="match status" value="1"/>
</dbReference>
<dbReference type="InterPro" id="IPR007278">
    <property type="entry name" value="DUF397"/>
</dbReference>
<reference evidence="2 3" key="1">
    <citation type="submission" date="2017-11" db="EMBL/GenBank/DDBJ databases">
        <title>Streptomyces carmine sp. nov., a novel actinomycete isolated from Sophora alopecuroides in Xinjiang, China.</title>
        <authorList>
            <person name="Wang Y."/>
            <person name="Luo X."/>
            <person name="Wan C."/>
            <person name="Zhang L."/>
        </authorList>
    </citation>
    <scope>NUCLEOTIDE SEQUENCE [LARGE SCALE GENOMIC DNA]</scope>
    <source>
        <strain evidence="2 3">TRM SA0054</strain>
    </source>
</reference>
<keyword evidence="3" id="KW-1185">Reference proteome</keyword>
<evidence type="ECO:0000259" key="1">
    <source>
        <dbReference type="Pfam" id="PF04149"/>
    </source>
</evidence>
<feature type="domain" description="DUF397" evidence="1">
    <location>
        <begin position="16"/>
        <end position="67"/>
    </location>
</feature>
<protein>
    <submittedName>
        <fullName evidence="2">DUF397 domain-containing protein</fullName>
    </submittedName>
</protein>
<proteinExistence type="predicted"/>
<evidence type="ECO:0000313" key="2">
    <source>
        <dbReference type="EMBL" id="PJE94487.1"/>
    </source>
</evidence>
<comment type="caution">
    <text evidence="2">The sequence shown here is derived from an EMBL/GenBank/DDBJ whole genome shotgun (WGS) entry which is preliminary data.</text>
</comment>
<gene>
    <name evidence="2" type="ORF">CUT44_30195</name>
</gene>